<feature type="region of interest" description="Disordered" evidence="6">
    <location>
        <begin position="287"/>
        <end position="425"/>
    </location>
</feature>
<dbReference type="Gene3D" id="2.60.40.150">
    <property type="entry name" value="C2 domain"/>
    <property type="match status" value="1"/>
</dbReference>
<feature type="transmembrane region" description="Helical" evidence="7">
    <location>
        <begin position="160"/>
        <end position="178"/>
    </location>
</feature>
<reference evidence="10" key="1">
    <citation type="submission" date="2025-08" db="UniProtKB">
        <authorList>
            <consortium name="RefSeq"/>
        </authorList>
    </citation>
    <scope>IDENTIFICATION</scope>
    <source>
        <tissue evidence="10">Liver</tissue>
    </source>
</reference>
<name>A0A9F5N000_PYTBI</name>
<proteinExistence type="predicted"/>
<dbReference type="GeneID" id="112541223"/>
<dbReference type="RefSeq" id="XP_025025477.1">
    <property type="nucleotide sequence ID" value="XM_025169709.1"/>
</dbReference>
<evidence type="ECO:0000256" key="5">
    <source>
        <dbReference type="ARBA" id="ARBA00023136"/>
    </source>
</evidence>
<dbReference type="GO" id="GO:0016020">
    <property type="term" value="C:membrane"/>
    <property type="evidence" value="ECO:0007669"/>
    <property type="project" value="UniProtKB-SubCell"/>
</dbReference>
<dbReference type="OrthoDB" id="270970at2759"/>
<keyword evidence="5 7" id="KW-0472">Membrane</keyword>
<dbReference type="Proteomes" id="UP000695026">
    <property type="component" value="Unplaced"/>
</dbReference>
<dbReference type="KEGG" id="pbi:112541223"/>
<evidence type="ECO:0000313" key="9">
    <source>
        <dbReference type="Proteomes" id="UP000695026"/>
    </source>
</evidence>
<dbReference type="InterPro" id="IPR032362">
    <property type="entry name" value="Ferlin_C"/>
</dbReference>
<keyword evidence="2 7" id="KW-0812">Transmembrane</keyword>
<evidence type="ECO:0000256" key="3">
    <source>
        <dbReference type="ARBA" id="ARBA00022737"/>
    </source>
</evidence>
<sequence>MQKVPPKLIIQIWDNDKFSADDFIGSLEMNLTSIPRPAKRPRDCTVKLLQENGGAGRSSTPFHRHKKKCISLFTQRNMRGWWPCIVLEKDKPRVSGKVEMTLELLTEQEAEELPAGKGREEPNANPFLKPPERPETSFLWFTAPLKSLHFIIWQKSKWKILIFLCIMLVILLFADFIYSAPGYLAMKLVNPMKVHSSSWSKQSSKNEINTTSKITWTTAKIMQTVPKKPLPPSVPKKVPPAAPKKGPPTAPKKMPPAAPKKVLPAVPKKVPTTAPKKVSSAIPRKVPATTLKKVRPTTLKKVEPTTVKKVPPTTMKKVPPTTVKKGPPTLKKGPPTTVKKVPPTVKKVSPPTSKKPSPPPKKPPKPTPPKPPQPTTKKPQPTFPKKTAPPKKRLVTQKKIPVAPKKTPQVPRTTSPTPKKRPLSI</sequence>
<feature type="compositionally biased region" description="Low complexity" evidence="6">
    <location>
        <begin position="296"/>
        <end position="355"/>
    </location>
</feature>
<evidence type="ECO:0000256" key="4">
    <source>
        <dbReference type="ARBA" id="ARBA00022989"/>
    </source>
</evidence>
<protein>
    <submittedName>
        <fullName evidence="10">Proteoglycan 4-like</fullName>
    </submittedName>
</protein>
<evidence type="ECO:0000259" key="8">
    <source>
        <dbReference type="Pfam" id="PF16165"/>
    </source>
</evidence>
<dbReference type="GO" id="GO:0061025">
    <property type="term" value="P:membrane fusion"/>
    <property type="evidence" value="ECO:0007669"/>
    <property type="project" value="TreeGrafter"/>
</dbReference>
<keyword evidence="4 7" id="KW-1133">Transmembrane helix</keyword>
<feature type="compositionally biased region" description="Pro residues" evidence="6">
    <location>
        <begin position="356"/>
        <end position="374"/>
    </location>
</feature>
<evidence type="ECO:0000256" key="2">
    <source>
        <dbReference type="ARBA" id="ARBA00022692"/>
    </source>
</evidence>
<feature type="region of interest" description="Disordered" evidence="6">
    <location>
        <begin position="225"/>
        <end position="260"/>
    </location>
</feature>
<evidence type="ECO:0000256" key="7">
    <source>
        <dbReference type="SAM" id="Phobius"/>
    </source>
</evidence>
<comment type="subcellular location">
    <subcellularLocation>
        <location evidence="1">Membrane</location>
    </subcellularLocation>
</comment>
<gene>
    <name evidence="10" type="primary">LOC112541223</name>
</gene>
<keyword evidence="3" id="KW-0677">Repeat</keyword>
<dbReference type="PANTHER" id="PTHR12546:SF34">
    <property type="entry name" value="FER-1-LIKE PROTEIN 5"/>
    <property type="match status" value="1"/>
</dbReference>
<dbReference type="SUPFAM" id="SSF49562">
    <property type="entry name" value="C2 domain (Calcium/lipid-binding domain, CaLB)"/>
    <property type="match status" value="1"/>
</dbReference>
<dbReference type="AlphaFoldDB" id="A0A9F5N000"/>
<keyword evidence="9" id="KW-1185">Reference proteome</keyword>
<dbReference type="Pfam" id="PF16165">
    <property type="entry name" value="Ferlin_C"/>
    <property type="match status" value="1"/>
</dbReference>
<evidence type="ECO:0000256" key="1">
    <source>
        <dbReference type="ARBA" id="ARBA00004370"/>
    </source>
</evidence>
<organism evidence="9 10">
    <name type="scientific">Python bivittatus</name>
    <name type="common">Burmese python</name>
    <name type="synonym">Python molurus bivittatus</name>
    <dbReference type="NCBI Taxonomy" id="176946"/>
    <lineage>
        <taxon>Eukaryota</taxon>
        <taxon>Metazoa</taxon>
        <taxon>Chordata</taxon>
        <taxon>Craniata</taxon>
        <taxon>Vertebrata</taxon>
        <taxon>Euteleostomi</taxon>
        <taxon>Lepidosauria</taxon>
        <taxon>Squamata</taxon>
        <taxon>Bifurcata</taxon>
        <taxon>Unidentata</taxon>
        <taxon>Episquamata</taxon>
        <taxon>Toxicofera</taxon>
        <taxon>Serpentes</taxon>
        <taxon>Henophidia</taxon>
        <taxon>Pythonidae</taxon>
        <taxon>Python</taxon>
    </lineage>
</organism>
<dbReference type="InterPro" id="IPR035892">
    <property type="entry name" value="C2_domain_sf"/>
</dbReference>
<dbReference type="OMA" id="AKIMQTV"/>
<dbReference type="PANTHER" id="PTHR12546">
    <property type="entry name" value="FER-1-LIKE"/>
    <property type="match status" value="1"/>
</dbReference>
<feature type="domain" description="Ferlin C-terminal" evidence="8">
    <location>
        <begin position="95"/>
        <end position="186"/>
    </location>
</feature>
<feature type="compositionally biased region" description="Pro residues" evidence="6">
    <location>
        <begin position="228"/>
        <end position="258"/>
    </location>
</feature>
<dbReference type="InterPro" id="IPR037721">
    <property type="entry name" value="Ferlin"/>
</dbReference>
<feature type="compositionally biased region" description="Low complexity" evidence="6">
    <location>
        <begin position="375"/>
        <end position="386"/>
    </location>
</feature>
<dbReference type="GO" id="GO:0007009">
    <property type="term" value="P:plasma membrane organization"/>
    <property type="evidence" value="ECO:0007669"/>
    <property type="project" value="TreeGrafter"/>
</dbReference>
<evidence type="ECO:0000313" key="10">
    <source>
        <dbReference type="RefSeq" id="XP_025025477.1"/>
    </source>
</evidence>
<accession>A0A9F5N000</accession>
<evidence type="ECO:0000256" key="6">
    <source>
        <dbReference type="SAM" id="MobiDB-lite"/>
    </source>
</evidence>